<dbReference type="RefSeq" id="XP_012897057.1">
    <property type="nucleotide sequence ID" value="XM_013041603.1"/>
</dbReference>
<dbReference type="InParanoid" id="D8M4M0"/>
<reference evidence="4" key="1">
    <citation type="submission" date="2010-02" db="EMBL/GenBank/DDBJ databases">
        <title>Sequencing and annotation of the Blastocystis hominis genome.</title>
        <authorList>
            <person name="Wincker P."/>
        </authorList>
    </citation>
    <scope>NUCLEOTIDE SEQUENCE</scope>
    <source>
        <strain evidence="4">Singapore isolate B</strain>
    </source>
</reference>
<dbReference type="Gene3D" id="2.60.34.10">
    <property type="entry name" value="Substrate Binding Domain Of DNAk, Chain A, domain 1"/>
    <property type="match status" value="2"/>
</dbReference>
<dbReference type="FunFam" id="3.30.420.40:FF:000046">
    <property type="entry name" value="Chaperone protein HscA"/>
    <property type="match status" value="1"/>
</dbReference>
<dbReference type="InterPro" id="IPR029047">
    <property type="entry name" value="HSP70_peptide-bd_sf"/>
</dbReference>
<evidence type="ECO:0000313" key="5">
    <source>
        <dbReference type="Proteomes" id="UP000008312"/>
    </source>
</evidence>
<dbReference type="GO" id="GO:0005524">
    <property type="term" value="F:ATP binding"/>
    <property type="evidence" value="ECO:0007669"/>
    <property type="project" value="UniProtKB-KW"/>
</dbReference>
<keyword evidence="1" id="KW-0547">Nucleotide-binding</keyword>
<dbReference type="InterPro" id="IPR013126">
    <property type="entry name" value="Hsp_70_fam"/>
</dbReference>
<dbReference type="Gene3D" id="3.90.640.10">
    <property type="entry name" value="Actin, Chain A, domain 4"/>
    <property type="match status" value="2"/>
</dbReference>
<evidence type="ECO:0000256" key="2">
    <source>
        <dbReference type="ARBA" id="ARBA00022840"/>
    </source>
</evidence>
<protein>
    <recommendedName>
        <fullName evidence="6">Heat shock protein 70</fullName>
    </recommendedName>
</protein>
<evidence type="ECO:0000313" key="4">
    <source>
        <dbReference type="EMBL" id="CBK23009.2"/>
    </source>
</evidence>
<gene>
    <name evidence="4" type="ORF">GSBLH_T00002959001</name>
</gene>
<keyword evidence="3" id="KW-0143">Chaperone</keyword>
<dbReference type="Gene3D" id="3.30.420.40">
    <property type="match status" value="4"/>
</dbReference>
<dbReference type="OMA" id="RNTALPK"/>
<proteinExistence type="predicted"/>
<sequence length="1300" mass="144504">MQSTTFGIDLGTTNSVAALWKNGSIDVLAYKTSSHLFPSCVAYNKRNPAQSIVGYFAKLKMQTTSYGVFHSCKRLLGVTYDNPIVAKMNGSVGYDIRNGADDKLVVAIQTETGDVVKHPEDVGAMILSAIAEEMKAYAGYDIRNAVITVPAYFDQYKRDLTKLAGQIAGLNVRAIISEPQAAAYAYLDFTTEERNSTFMIYDLGGGTFDVTILRCEGDQFTELATDGDIFCGGLDFDKLILDEMKQRYMEQIGEPIPAKLIAKVLSNCEQAKIALLTSPHTEIEITDDVYLSFTLAEMNRLIGPKLADTLKICDRAIAAAKITVSDIDSIILVGGSTRLLLVEELLKGHFPTIPIKGNISPDECVAYGAAKYGHNLDLHPDVNVTVPEPAFEAVKLDPVPVPVYPDLPVVVEHIPTPQPSMEQPVRVIDIACVEYFARCPSDIGIANRGRMEVLIPRNTALPKLEKKLIRLRNVERPLTRIPLYQGNDPIAKNNGMLKRLEVKLELHKDAYLLIILDMQKDGSLSVRVVDFNTGDSYEYKDIQSAMSQEELRGRQDAVEQERRTRNYVSEMDNIRNRLQKWGFSLIEAGASEEDQKIINQRIRQLSRLESFELTEDLTDEIYNIFAEISERMQSTTFGIDLGTTNSVAALWKNGAIEVLAYKTGSRLFPSCVAYNKKNPAQSIVGYFAKQKMQTTSYGVFHSCKRLLGVTYDNPIVAKMNGSVGYDIRNGADDKLVVAIQTESGDVVKHPEDVGAMILSAIAEEMKAYAGCDIRNAVITVPAYFDQYKRDLTKLAGQIAGLNVRAIISEPQAAAYAYLDFTTEGRDSTFMIYDLGGGTFDVTILRCEGDQFTELATDGDIFCGGLDFDKLILDEMKKRYMDETGEPIPAKLIAKVLSKCEQAKIALLTSPHTEIDITDDVIVDFTRAEMNRLIGPKLADTLKICDRAIAAAKITVSDIDSIILVGGSTRLLLVEELLKGHFPTIPIKGNISPDECVAYGAAKYGHNLDLHPDVNVTVPEPAFEDAELVPVFDNFPPPVPAPLCPPSSAPSSIPPPPPVPGSVEEYILAFESRYPDLPPRDEHIPTPQPSIEQPVVVTDIGGVKYFARCPSDIGIANRGRMEVLIPRNTALPKLEKKLIRLRNVERPLIRIPLYQGNDPIAKNNGMLKRLEVKLELHKDAYLLIILDMQEDGSLSVRVVDFNTGDSYEYKDIQSAMSQEELRGRQDAVEQERRIRNHLLALDNIRNRLQKWGFVLIEAGASEEDQKIINQTDRRLQNDQLTEELLDEVYKIYDEIHKKLIQ</sequence>
<dbReference type="PRINTS" id="PR00301">
    <property type="entry name" value="HEATSHOCK70"/>
</dbReference>
<dbReference type="InterPro" id="IPR018181">
    <property type="entry name" value="Heat_shock_70_CS"/>
</dbReference>
<dbReference type="GO" id="GO:0140662">
    <property type="term" value="F:ATP-dependent protein folding chaperone"/>
    <property type="evidence" value="ECO:0007669"/>
    <property type="project" value="InterPro"/>
</dbReference>
<dbReference type="OrthoDB" id="2963168at2759"/>
<keyword evidence="2" id="KW-0067">ATP-binding</keyword>
<dbReference type="SUPFAM" id="SSF100920">
    <property type="entry name" value="Heat shock protein 70kD (HSP70), peptide-binding domain"/>
    <property type="match status" value="2"/>
</dbReference>
<organism evidence="4">
    <name type="scientific">Blastocystis hominis</name>
    <dbReference type="NCBI Taxonomy" id="12968"/>
    <lineage>
        <taxon>Eukaryota</taxon>
        <taxon>Sar</taxon>
        <taxon>Stramenopiles</taxon>
        <taxon>Bigyra</taxon>
        <taxon>Opalozoa</taxon>
        <taxon>Opalinata</taxon>
        <taxon>Blastocystidae</taxon>
        <taxon>Blastocystis</taxon>
    </lineage>
</organism>
<dbReference type="Pfam" id="PF00012">
    <property type="entry name" value="HSP70"/>
    <property type="match status" value="2"/>
</dbReference>
<name>D8M4M0_BLAHO</name>
<dbReference type="CDD" id="cd24029">
    <property type="entry name" value="ASKHA_NBD_HSP70_DnaK_HscA_HscC"/>
    <property type="match status" value="2"/>
</dbReference>
<dbReference type="InterPro" id="IPR043129">
    <property type="entry name" value="ATPase_NBD"/>
</dbReference>
<dbReference type="PANTHER" id="PTHR19375">
    <property type="entry name" value="HEAT SHOCK PROTEIN 70KDA"/>
    <property type="match status" value="1"/>
</dbReference>
<dbReference type="PROSITE" id="PS00329">
    <property type="entry name" value="HSP70_2"/>
    <property type="match status" value="2"/>
</dbReference>
<dbReference type="Proteomes" id="UP000008312">
    <property type="component" value="Unassembled WGS sequence"/>
</dbReference>
<dbReference type="SUPFAM" id="SSF53067">
    <property type="entry name" value="Actin-like ATPase domain"/>
    <property type="match status" value="4"/>
</dbReference>
<evidence type="ECO:0008006" key="6">
    <source>
        <dbReference type="Google" id="ProtNLM"/>
    </source>
</evidence>
<dbReference type="FunFam" id="3.30.420.40:FF:000004">
    <property type="entry name" value="Molecular chaperone DnaK"/>
    <property type="match status" value="1"/>
</dbReference>
<keyword evidence="5" id="KW-1185">Reference proteome</keyword>
<evidence type="ECO:0000256" key="1">
    <source>
        <dbReference type="ARBA" id="ARBA00022741"/>
    </source>
</evidence>
<dbReference type="Gene3D" id="3.30.30.30">
    <property type="match status" value="2"/>
</dbReference>
<dbReference type="EMBL" id="FN668653">
    <property type="protein sequence ID" value="CBK23009.2"/>
    <property type="molecule type" value="Genomic_DNA"/>
</dbReference>
<evidence type="ECO:0000256" key="3">
    <source>
        <dbReference type="ARBA" id="ARBA00023186"/>
    </source>
</evidence>
<accession>D8M4M0</accession>
<dbReference type="PROSITE" id="PS00297">
    <property type="entry name" value="HSP70_1"/>
    <property type="match status" value="2"/>
</dbReference>
<dbReference type="GeneID" id="24920087"/>